<accession>A0A8C6GZY6</accession>
<evidence type="ECO:0000259" key="1">
    <source>
        <dbReference type="Pfam" id="PF00887"/>
    </source>
</evidence>
<dbReference type="SUPFAM" id="SSF47027">
    <property type="entry name" value="Acyl-CoA binding protein"/>
    <property type="match status" value="1"/>
</dbReference>
<organism evidence="2 3">
    <name type="scientific">Mus spicilegus</name>
    <name type="common">Mound-building mouse</name>
    <dbReference type="NCBI Taxonomy" id="10103"/>
    <lineage>
        <taxon>Eukaryota</taxon>
        <taxon>Metazoa</taxon>
        <taxon>Chordata</taxon>
        <taxon>Craniata</taxon>
        <taxon>Vertebrata</taxon>
        <taxon>Euteleostomi</taxon>
        <taxon>Mammalia</taxon>
        <taxon>Eutheria</taxon>
        <taxon>Euarchontoglires</taxon>
        <taxon>Glires</taxon>
        <taxon>Rodentia</taxon>
        <taxon>Myomorpha</taxon>
        <taxon>Muroidea</taxon>
        <taxon>Muridae</taxon>
        <taxon>Murinae</taxon>
        <taxon>Mus</taxon>
        <taxon>Mus</taxon>
    </lineage>
</organism>
<reference evidence="2" key="1">
    <citation type="submission" date="2025-08" db="UniProtKB">
        <authorList>
            <consortium name="Ensembl"/>
        </authorList>
    </citation>
    <scope>IDENTIFICATION</scope>
</reference>
<feature type="domain" description="ACB" evidence="1">
    <location>
        <begin position="1"/>
        <end position="49"/>
    </location>
</feature>
<dbReference type="Ensembl" id="ENSMSIT00000016997.1">
    <property type="protein sequence ID" value="ENSMSIP00000013382.1"/>
    <property type="gene ID" value="ENSMSIG00000011587.1"/>
</dbReference>
<evidence type="ECO:0000313" key="3">
    <source>
        <dbReference type="Proteomes" id="UP000694415"/>
    </source>
</evidence>
<dbReference type="AlphaFoldDB" id="A0A8C6GZY6"/>
<sequence>MLFLYSLQTAAVDDVNRGWPGLLDLKAMWDEWNKLKGTSKESTIKTYEEKIEELYKI</sequence>
<dbReference type="InterPro" id="IPR035984">
    <property type="entry name" value="Acyl-CoA-binding_sf"/>
</dbReference>
<reference evidence="2" key="2">
    <citation type="submission" date="2025-09" db="UniProtKB">
        <authorList>
            <consortium name="Ensembl"/>
        </authorList>
    </citation>
    <scope>IDENTIFICATION</scope>
</reference>
<dbReference type="Pfam" id="PF00887">
    <property type="entry name" value="ACBP"/>
    <property type="match status" value="1"/>
</dbReference>
<dbReference type="InterPro" id="IPR000582">
    <property type="entry name" value="Acyl-CoA-binding_protein"/>
</dbReference>
<dbReference type="Gene3D" id="1.20.80.10">
    <property type="match status" value="1"/>
</dbReference>
<protein>
    <recommendedName>
        <fullName evidence="1">ACB domain-containing protein</fullName>
    </recommendedName>
</protein>
<dbReference type="Proteomes" id="UP000694415">
    <property type="component" value="Unplaced"/>
</dbReference>
<dbReference type="InterPro" id="IPR014352">
    <property type="entry name" value="FERM/acyl-CoA-bd_prot_sf"/>
</dbReference>
<dbReference type="GO" id="GO:0000062">
    <property type="term" value="F:fatty-acyl-CoA binding"/>
    <property type="evidence" value="ECO:0007669"/>
    <property type="project" value="InterPro"/>
</dbReference>
<proteinExistence type="predicted"/>
<name>A0A8C6GZY6_MUSSI</name>
<keyword evidence="3" id="KW-1185">Reference proteome</keyword>
<evidence type="ECO:0000313" key="2">
    <source>
        <dbReference type="Ensembl" id="ENSMSIP00000013382.1"/>
    </source>
</evidence>